<evidence type="ECO:0000256" key="3">
    <source>
        <dbReference type="ARBA" id="ARBA00023043"/>
    </source>
</evidence>
<dbReference type="Pfam" id="PF07525">
    <property type="entry name" value="SOCS_box"/>
    <property type="match status" value="1"/>
</dbReference>
<comment type="caution">
    <text evidence="6">The sequence shown here is derived from an EMBL/GenBank/DDBJ whole genome shotgun (WGS) entry which is preliminary data.</text>
</comment>
<gene>
    <name evidence="6" type="primary">Asb13</name>
    <name evidence="6" type="ORF">AWC38_SpisGene816</name>
</gene>
<protein>
    <submittedName>
        <fullName evidence="6">Ankyrin repeat and SOCS box protein 13</fullName>
    </submittedName>
</protein>
<dbReference type="InterPro" id="IPR051573">
    <property type="entry name" value="Ankyrin-SOCS_box_domain"/>
</dbReference>
<evidence type="ECO:0000313" key="6">
    <source>
        <dbReference type="EMBL" id="PFX34231.1"/>
    </source>
</evidence>
<dbReference type="InterPro" id="IPR002110">
    <property type="entry name" value="Ankyrin_rpt"/>
</dbReference>
<evidence type="ECO:0000313" key="7">
    <source>
        <dbReference type="Proteomes" id="UP000225706"/>
    </source>
</evidence>
<dbReference type="STRING" id="50429.A0A2B4SWG4"/>
<feature type="repeat" description="ANK" evidence="4">
    <location>
        <begin position="203"/>
        <end position="235"/>
    </location>
</feature>
<feature type="repeat" description="ANK" evidence="4">
    <location>
        <begin position="142"/>
        <end position="170"/>
    </location>
</feature>
<reference evidence="7" key="1">
    <citation type="journal article" date="2017" name="bioRxiv">
        <title>Comparative analysis of the genomes of Stylophora pistillata and Acropora digitifera provides evidence for extensive differences between species of corals.</title>
        <authorList>
            <person name="Voolstra C.R."/>
            <person name="Li Y."/>
            <person name="Liew Y.J."/>
            <person name="Baumgarten S."/>
            <person name="Zoccola D."/>
            <person name="Flot J.-F."/>
            <person name="Tambutte S."/>
            <person name="Allemand D."/>
            <person name="Aranda M."/>
        </authorList>
    </citation>
    <scope>NUCLEOTIDE SEQUENCE [LARGE SCALE GENOMIC DNA]</scope>
</reference>
<dbReference type="OrthoDB" id="194358at2759"/>
<evidence type="ECO:0000259" key="5">
    <source>
        <dbReference type="PROSITE" id="PS50225"/>
    </source>
</evidence>
<dbReference type="InterPro" id="IPR036036">
    <property type="entry name" value="SOCS_box-like_dom_sf"/>
</dbReference>
<keyword evidence="2" id="KW-0677">Repeat</keyword>
<dbReference type="PROSITE" id="PS50297">
    <property type="entry name" value="ANK_REP_REGION"/>
    <property type="match status" value="6"/>
</dbReference>
<dbReference type="GO" id="GO:0045732">
    <property type="term" value="P:positive regulation of protein catabolic process"/>
    <property type="evidence" value="ECO:0007669"/>
    <property type="project" value="TreeGrafter"/>
</dbReference>
<organism evidence="6 7">
    <name type="scientific">Stylophora pistillata</name>
    <name type="common">Smooth cauliflower coral</name>
    <dbReference type="NCBI Taxonomy" id="50429"/>
    <lineage>
        <taxon>Eukaryota</taxon>
        <taxon>Metazoa</taxon>
        <taxon>Cnidaria</taxon>
        <taxon>Anthozoa</taxon>
        <taxon>Hexacorallia</taxon>
        <taxon>Scleractinia</taxon>
        <taxon>Astrocoeniina</taxon>
        <taxon>Pocilloporidae</taxon>
        <taxon>Stylophora</taxon>
    </lineage>
</organism>
<feature type="repeat" description="ANK" evidence="4">
    <location>
        <begin position="105"/>
        <end position="133"/>
    </location>
</feature>
<dbReference type="InterPro" id="IPR001496">
    <property type="entry name" value="SOCS_box"/>
</dbReference>
<dbReference type="Gene3D" id="1.25.40.20">
    <property type="entry name" value="Ankyrin repeat-containing domain"/>
    <property type="match status" value="3"/>
</dbReference>
<feature type="repeat" description="ANK" evidence="4">
    <location>
        <begin position="39"/>
        <end position="71"/>
    </location>
</feature>
<dbReference type="SMART" id="SM00248">
    <property type="entry name" value="ANK"/>
    <property type="match status" value="6"/>
</dbReference>
<dbReference type="CDD" id="cd03587">
    <property type="entry name" value="SOCS"/>
    <property type="match status" value="1"/>
</dbReference>
<feature type="repeat" description="ANK" evidence="4">
    <location>
        <begin position="72"/>
        <end position="104"/>
    </location>
</feature>
<dbReference type="GO" id="GO:0035556">
    <property type="term" value="P:intracellular signal transduction"/>
    <property type="evidence" value="ECO:0007669"/>
    <property type="project" value="InterPro"/>
</dbReference>
<dbReference type="Pfam" id="PF00023">
    <property type="entry name" value="Ank"/>
    <property type="match status" value="1"/>
</dbReference>
<evidence type="ECO:0000256" key="2">
    <source>
        <dbReference type="ARBA" id="ARBA00022737"/>
    </source>
</evidence>
<dbReference type="PANTHER" id="PTHR24136:SF15">
    <property type="entry name" value="ANK_REP_REGION DOMAIN-CONTAINING PROTEIN"/>
    <property type="match status" value="1"/>
</dbReference>
<dbReference type="PROSITE" id="PS50225">
    <property type="entry name" value="SOCS"/>
    <property type="match status" value="1"/>
</dbReference>
<keyword evidence="3 4" id="KW-0040">ANK repeat</keyword>
<dbReference type="Proteomes" id="UP000225706">
    <property type="component" value="Unassembled WGS sequence"/>
</dbReference>
<evidence type="ECO:0000256" key="1">
    <source>
        <dbReference type="ARBA" id="ARBA00005949"/>
    </source>
</evidence>
<feature type="domain" description="SOCS box" evidence="5">
    <location>
        <begin position="254"/>
        <end position="301"/>
    </location>
</feature>
<name>A0A2B4SWG4_STYPI</name>
<dbReference type="Pfam" id="PF12796">
    <property type="entry name" value="Ank_2"/>
    <property type="match status" value="2"/>
</dbReference>
<dbReference type="EMBL" id="LSMT01000005">
    <property type="protein sequence ID" value="PFX34231.1"/>
    <property type="molecule type" value="Genomic_DNA"/>
</dbReference>
<dbReference type="InterPro" id="IPR036770">
    <property type="entry name" value="Ankyrin_rpt-contain_sf"/>
</dbReference>
<dbReference type="SUPFAM" id="SSF48403">
    <property type="entry name" value="Ankyrin repeat"/>
    <property type="match status" value="1"/>
</dbReference>
<dbReference type="SMART" id="SM00969">
    <property type="entry name" value="SOCS_box"/>
    <property type="match status" value="1"/>
</dbReference>
<proteinExistence type="inferred from homology"/>
<comment type="similarity">
    <text evidence="1">Belongs to the ankyrin SOCS box (ASB) family.</text>
</comment>
<keyword evidence="7" id="KW-1185">Reference proteome</keyword>
<dbReference type="GO" id="GO:0016567">
    <property type="term" value="P:protein ubiquitination"/>
    <property type="evidence" value="ECO:0007669"/>
    <property type="project" value="TreeGrafter"/>
</dbReference>
<evidence type="ECO:0000256" key="4">
    <source>
        <dbReference type="PROSITE-ProRule" id="PRU00023"/>
    </source>
</evidence>
<sequence length="305" mass="33699">MDKSEAFKQIIRENRYPPEYIKNLLACLEVSINYGSGLNQQTALHIAARQGDVDMMKMLISQGAYVNQGTVDLMTPLHEACLNGHTEAVNLLIAEGADTDARNIDGSTPLCFACAKGSVMCTRLLIECGAEVNPSLTVTFPPLHEAALNGHIPCLEILIEKGADLEKNENQFGTALHVACLRGHVECVIVLLQAGANPNSIKRHQAPLHTTAMNGDEVCTALLLEYGANVYLRDQQSKKPVDLTTNAVCKEMLLEAETPPELLESCRRLIRQQLSCHPRDKIPVLPLPQNLKDYLNHYNYCTEHY</sequence>
<dbReference type="AlphaFoldDB" id="A0A2B4SWG4"/>
<dbReference type="SUPFAM" id="SSF158235">
    <property type="entry name" value="SOCS box-like"/>
    <property type="match status" value="1"/>
</dbReference>
<dbReference type="PANTHER" id="PTHR24136">
    <property type="entry name" value="SOWAH (DROSOPHILA) HOMOLOG"/>
    <property type="match status" value="1"/>
</dbReference>
<dbReference type="PRINTS" id="PR01415">
    <property type="entry name" value="ANKYRIN"/>
</dbReference>
<dbReference type="Gene3D" id="1.10.750.20">
    <property type="entry name" value="SOCS box"/>
    <property type="match status" value="1"/>
</dbReference>
<accession>A0A2B4SWG4</accession>
<dbReference type="PROSITE" id="PS50088">
    <property type="entry name" value="ANK_REPEAT"/>
    <property type="match status" value="6"/>
</dbReference>
<feature type="repeat" description="ANK" evidence="4">
    <location>
        <begin position="171"/>
        <end position="203"/>
    </location>
</feature>